<dbReference type="VEuPathDB" id="HostDB:ENSMFAG00000045861"/>
<reference evidence="9 10" key="1">
    <citation type="submission" date="2013-03" db="EMBL/GenBank/DDBJ databases">
        <authorList>
            <person name="Warren W."/>
            <person name="Wilson R.K."/>
        </authorList>
    </citation>
    <scope>NUCLEOTIDE SEQUENCE</scope>
</reference>
<reference evidence="9" key="3">
    <citation type="submission" date="2025-09" db="UniProtKB">
        <authorList>
            <consortium name="Ensembl"/>
        </authorList>
    </citation>
    <scope>IDENTIFICATION</scope>
</reference>
<dbReference type="InterPro" id="IPR012674">
    <property type="entry name" value="Calycin"/>
</dbReference>
<gene>
    <name evidence="9" type="primary">LCN9</name>
</gene>
<dbReference type="SUPFAM" id="SSF50814">
    <property type="entry name" value="Lipocalins"/>
    <property type="match status" value="1"/>
</dbReference>
<evidence type="ECO:0000313" key="10">
    <source>
        <dbReference type="Proteomes" id="UP000233100"/>
    </source>
</evidence>
<evidence type="ECO:0000259" key="8">
    <source>
        <dbReference type="Pfam" id="PF00061"/>
    </source>
</evidence>
<comment type="similarity">
    <text evidence="2 6">Belongs to the calycin superfamily. Lipocalin family.</text>
</comment>
<feature type="region of interest" description="Disordered" evidence="7">
    <location>
        <begin position="1"/>
        <end position="32"/>
    </location>
</feature>
<dbReference type="InterPro" id="IPR002971">
    <property type="entry name" value="Maj_urinary"/>
</dbReference>
<evidence type="ECO:0000313" key="9">
    <source>
        <dbReference type="Ensembl" id="ENSMFAP00000043283.2"/>
    </source>
</evidence>
<dbReference type="Proteomes" id="UP000233100">
    <property type="component" value="Chromosome 15"/>
</dbReference>
<dbReference type="Bgee" id="ENSMFAG00000045861">
    <property type="expression patterns" value="Expressed in multicellular organism"/>
</dbReference>
<dbReference type="Ensembl" id="ENSMFAT00000017573.2">
    <property type="protein sequence ID" value="ENSMFAP00000043283.2"/>
    <property type="gene ID" value="ENSMFAG00000045861.2"/>
</dbReference>
<comment type="subcellular location">
    <subcellularLocation>
        <location evidence="1">Secreted</location>
    </subcellularLocation>
</comment>
<feature type="domain" description="Lipocalin/cytosolic fatty-acid binding" evidence="8">
    <location>
        <begin position="75"/>
        <end position="214"/>
    </location>
</feature>
<dbReference type="InterPro" id="IPR000566">
    <property type="entry name" value="Lipocln_cytosolic_FA-bd_dom"/>
</dbReference>
<evidence type="ECO:0000256" key="6">
    <source>
        <dbReference type="RuleBase" id="RU003695"/>
    </source>
</evidence>
<dbReference type="AlphaFoldDB" id="A0A2K5X1D1"/>
<dbReference type="PRINTS" id="PR01221">
    <property type="entry name" value="MAJORURINARY"/>
</dbReference>
<keyword evidence="5" id="KW-1015">Disulfide bond</keyword>
<dbReference type="PANTHER" id="PTHR11430:SF28">
    <property type="entry name" value="EPIDIDYMAL-SPECIFIC LIPOCALIN-9"/>
    <property type="match status" value="1"/>
</dbReference>
<dbReference type="InterPro" id="IPR022272">
    <property type="entry name" value="Lipocalin_CS"/>
</dbReference>
<dbReference type="GeneTree" id="ENSGT01050000244868"/>
<dbReference type="Pfam" id="PF00061">
    <property type="entry name" value="Lipocalin"/>
    <property type="match status" value="1"/>
</dbReference>
<dbReference type="GO" id="GO:0036094">
    <property type="term" value="F:small molecule binding"/>
    <property type="evidence" value="ECO:0007669"/>
    <property type="project" value="InterPro"/>
</dbReference>
<protein>
    <submittedName>
        <fullName evidence="9">Lipocalin 9</fullName>
    </submittedName>
</protein>
<dbReference type="GO" id="GO:0005615">
    <property type="term" value="C:extracellular space"/>
    <property type="evidence" value="ECO:0007669"/>
    <property type="project" value="TreeGrafter"/>
</dbReference>
<evidence type="ECO:0000256" key="7">
    <source>
        <dbReference type="SAM" id="MobiDB-lite"/>
    </source>
</evidence>
<evidence type="ECO:0000256" key="1">
    <source>
        <dbReference type="ARBA" id="ARBA00004613"/>
    </source>
</evidence>
<accession>A0A2K5X1D1</accession>
<organism evidence="9 10">
    <name type="scientific">Macaca fascicularis</name>
    <name type="common">Crab-eating macaque</name>
    <name type="synonym">Cynomolgus monkey</name>
    <dbReference type="NCBI Taxonomy" id="9541"/>
    <lineage>
        <taxon>Eukaryota</taxon>
        <taxon>Metazoa</taxon>
        <taxon>Chordata</taxon>
        <taxon>Craniata</taxon>
        <taxon>Vertebrata</taxon>
        <taxon>Euteleostomi</taxon>
        <taxon>Mammalia</taxon>
        <taxon>Eutheria</taxon>
        <taxon>Euarchontoglires</taxon>
        <taxon>Primates</taxon>
        <taxon>Haplorrhini</taxon>
        <taxon>Catarrhini</taxon>
        <taxon>Cercopithecidae</taxon>
        <taxon>Cercopithecinae</taxon>
        <taxon>Macaca</taxon>
    </lineage>
</organism>
<reference evidence="9" key="2">
    <citation type="submission" date="2025-08" db="UniProtKB">
        <authorList>
            <consortium name="Ensembl"/>
        </authorList>
    </citation>
    <scope>IDENTIFICATION</scope>
</reference>
<dbReference type="Gene3D" id="2.40.128.20">
    <property type="match status" value="1"/>
</dbReference>
<keyword evidence="3" id="KW-0964">Secreted</keyword>
<keyword evidence="4" id="KW-0732">Signal</keyword>
<evidence type="ECO:0000256" key="2">
    <source>
        <dbReference type="ARBA" id="ARBA00006889"/>
    </source>
</evidence>
<proteinExistence type="inferred from homology"/>
<dbReference type="PROSITE" id="PS00213">
    <property type="entry name" value="LIPOCALIN"/>
    <property type="match status" value="1"/>
</dbReference>
<dbReference type="PRINTS" id="PR00179">
    <property type="entry name" value="LIPOCALIN"/>
</dbReference>
<keyword evidence="10" id="KW-1185">Reference proteome</keyword>
<name>A0A2K5X1D1_MACFA</name>
<evidence type="ECO:0000256" key="4">
    <source>
        <dbReference type="ARBA" id="ARBA00022729"/>
    </source>
</evidence>
<sequence length="221" mass="24689">MPSGHRMCVDGPGSGPPRGAGSHRAAGYKEGGPRAEASTARMALLLLSLGLSIIAAQEFNPRAVVQRNYNMARISGVWYSIFMASDDLNRIKENGDLRVFVRNIEHLKNGSLKFDFEFMVQGECVAVVVVCEKTEKNGEYSINYEGENTVAVSETDYRLFITFHLQNFRNGTETHALALYARVPQLEPAFLSRFEETCKKYGLGPQNIVDLTNEDHCYSKR</sequence>
<dbReference type="PANTHER" id="PTHR11430">
    <property type="entry name" value="LIPOCALIN"/>
    <property type="match status" value="1"/>
</dbReference>
<dbReference type="InterPro" id="IPR002345">
    <property type="entry name" value="Lipocalin"/>
</dbReference>
<evidence type="ECO:0000256" key="3">
    <source>
        <dbReference type="ARBA" id="ARBA00022525"/>
    </source>
</evidence>
<evidence type="ECO:0000256" key="5">
    <source>
        <dbReference type="ARBA" id="ARBA00023157"/>
    </source>
</evidence>